<accession>A0A1F7V537</accession>
<evidence type="ECO:0000313" key="1">
    <source>
        <dbReference type="EMBL" id="OGL85583.1"/>
    </source>
</evidence>
<name>A0A1F7V537_9BACT</name>
<protein>
    <submittedName>
        <fullName evidence="1">Uncharacterized protein</fullName>
    </submittedName>
</protein>
<proteinExistence type="predicted"/>
<dbReference type="AlphaFoldDB" id="A0A1F7V537"/>
<comment type="caution">
    <text evidence="1">The sequence shown here is derived from an EMBL/GenBank/DDBJ whole genome shotgun (WGS) entry which is preliminary data.</text>
</comment>
<gene>
    <name evidence="1" type="ORF">A3B36_02640</name>
</gene>
<sequence length="85" mass="9735">MFTKANLYEWAQYYYENSGDLGAALHLANKVDKTYNEQYSKSFFARMTLDDSLFSDKMNETRVNASDSVKRLEGKLMGKLTKSAS</sequence>
<dbReference type="Proteomes" id="UP000177704">
    <property type="component" value="Unassembled WGS sequence"/>
</dbReference>
<dbReference type="EMBL" id="MGEM01000006">
    <property type="protein sequence ID" value="OGL85583.1"/>
    <property type="molecule type" value="Genomic_DNA"/>
</dbReference>
<evidence type="ECO:0000313" key="2">
    <source>
        <dbReference type="Proteomes" id="UP000177704"/>
    </source>
</evidence>
<organism evidence="1 2">
    <name type="scientific">Candidatus Uhrbacteria bacterium RIFCSPLOWO2_01_FULL_55_36</name>
    <dbReference type="NCBI Taxonomy" id="1802404"/>
    <lineage>
        <taxon>Bacteria</taxon>
        <taxon>Candidatus Uhriibacteriota</taxon>
    </lineage>
</organism>
<reference evidence="1 2" key="1">
    <citation type="journal article" date="2016" name="Nat. Commun.">
        <title>Thousands of microbial genomes shed light on interconnected biogeochemical processes in an aquifer system.</title>
        <authorList>
            <person name="Anantharaman K."/>
            <person name="Brown C.T."/>
            <person name="Hug L.A."/>
            <person name="Sharon I."/>
            <person name="Castelle C.J."/>
            <person name="Probst A.J."/>
            <person name="Thomas B.C."/>
            <person name="Singh A."/>
            <person name="Wilkins M.J."/>
            <person name="Karaoz U."/>
            <person name="Brodie E.L."/>
            <person name="Williams K.H."/>
            <person name="Hubbard S.S."/>
            <person name="Banfield J.F."/>
        </authorList>
    </citation>
    <scope>NUCLEOTIDE SEQUENCE [LARGE SCALE GENOMIC DNA]</scope>
</reference>